<feature type="compositionally biased region" description="Polar residues" evidence="1">
    <location>
        <begin position="236"/>
        <end position="253"/>
    </location>
</feature>
<dbReference type="EMBL" id="MU006089">
    <property type="protein sequence ID" value="KAF2842665.1"/>
    <property type="molecule type" value="Genomic_DNA"/>
</dbReference>
<evidence type="ECO:0000256" key="2">
    <source>
        <dbReference type="SAM" id="Phobius"/>
    </source>
</evidence>
<keyword evidence="3" id="KW-0732">Signal</keyword>
<organism evidence="4 5">
    <name type="scientific">Patellaria atrata CBS 101060</name>
    <dbReference type="NCBI Taxonomy" id="1346257"/>
    <lineage>
        <taxon>Eukaryota</taxon>
        <taxon>Fungi</taxon>
        <taxon>Dikarya</taxon>
        <taxon>Ascomycota</taxon>
        <taxon>Pezizomycotina</taxon>
        <taxon>Dothideomycetes</taxon>
        <taxon>Dothideomycetes incertae sedis</taxon>
        <taxon>Patellariales</taxon>
        <taxon>Patellariaceae</taxon>
        <taxon>Patellaria</taxon>
    </lineage>
</organism>
<sequence length="477" mass="49811">MSIARTTLQKLTFICAISSTVPSSLALTTALHTARTVGLLRPREPSQICGGNSQLRTCGASLPDDFCCPAASSCLQLNTTGINTDLADDIISIICCPAGAKCSFIAPITCDIQAQNATLHPANQIHTSNLDVGLPTCGEGCCPLGYSCADGRCQMNRSDGPRTSTSSVLEVFPAPTSTSSSSPQSDVPIASPVGSSGISPGGAAGIAIGCLFAGGLIMLGVVCLISRRREKKNRTSHSSNGSHMRNISKPISNPALNTGTDMFPHNSIRYAATHSPATMRDYGLPIMSEHSTNGLNMGFGAESEPRPSYQADTADISPVTPPQRVEPLFSTATSTTSAPPPRFVSNLPNPFSSPTRTTASPRQNPYSTPERRNNAPLNPYAESTAGSRVSSDSFDRRQGSSETVHVMLPAQAYLQPPPPLAVPGQSRDKASSRMTGDTTFTRFIEGGKGNGSVDGKVKKAKGLGVTGGDFMSGARAF</sequence>
<evidence type="ECO:0000256" key="1">
    <source>
        <dbReference type="SAM" id="MobiDB-lite"/>
    </source>
</evidence>
<proteinExistence type="predicted"/>
<protein>
    <submittedName>
        <fullName evidence="4">Uncharacterized protein</fullName>
    </submittedName>
</protein>
<dbReference type="AlphaFoldDB" id="A0A9P4SHM7"/>
<feature type="region of interest" description="Disordered" evidence="1">
    <location>
        <begin position="299"/>
        <end position="400"/>
    </location>
</feature>
<feature type="region of interest" description="Disordered" evidence="1">
    <location>
        <begin position="172"/>
        <end position="193"/>
    </location>
</feature>
<evidence type="ECO:0000313" key="5">
    <source>
        <dbReference type="Proteomes" id="UP000799429"/>
    </source>
</evidence>
<accession>A0A9P4SHM7</accession>
<evidence type="ECO:0000256" key="3">
    <source>
        <dbReference type="SAM" id="SignalP"/>
    </source>
</evidence>
<evidence type="ECO:0000313" key="4">
    <source>
        <dbReference type="EMBL" id="KAF2842665.1"/>
    </source>
</evidence>
<feature type="compositionally biased region" description="Polar residues" evidence="1">
    <location>
        <begin position="346"/>
        <end position="367"/>
    </location>
</feature>
<keyword evidence="2" id="KW-1133">Transmembrane helix</keyword>
<keyword evidence="5" id="KW-1185">Reference proteome</keyword>
<feature type="region of interest" description="Disordered" evidence="1">
    <location>
        <begin position="230"/>
        <end position="253"/>
    </location>
</feature>
<feature type="transmembrane region" description="Helical" evidence="2">
    <location>
        <begin position="202"/>
        <end position="225"/>
    </location>
</feature>
<reference evidence="4" key="1">
    <citation type="journal article" date="2020" name="Stud. Mycol.">
        <title>101 Dothideomycetes genomes: a test case for predicting lifestyles and emergence of pathogens.</title>
        <authorList>
            <person name="Haridas S."/>
            <person name="Albert R."/>
            <person name="Binder M."/>
            <person name="Bloem J."/>
            <person name="Labutti K."/>
            <person name="Salamov A."/>
            <person name="Andreopoulos B."/>
            <person name="Baker S."/>
            <person name="Barry K."/>
            <person name="Bills G."/>
            <person name="Bluhm B."/>
            <person name="Cannon C."/>
            <person name="Castanera R."/>
            <person name="Culley D."/>
            <person name="Daum C."/>
            <person name="Ezra D."/>
            <person name="Gonzalez J."/>
            <person name="Henrissat B."/>
            <person name="Kuo A."/>
            <person name="Liang C."/>
            <person name="Lipzen A."/>
            <person name="Lutzoni F."/>
            <person name="Magnuson J."/>
            <person name="Mondo S."/>
            <person name="Nolan M."/>
            <person name="Ohm R."/>
            <person name="Pangilinan J."/>
            <person name="Park H.-J."/>
            <person name="Ramirez L."/>
            <person name="Alfaro M."/>
            <person name="Sun H."/>
            <person name="Tritt A."/>
            <person name="Yoshinaga Y."/>
            <person name="Zwiers L.-H."/>
            <person name="Turgeon B."/>
            <person name="Goodwin S."/>
            <person name="Spatafora J."/>
            <person name="Crous P."/>
            <person name="Grigoriev I."/>
        </authorList>
    </citation>
    <scope>NUCLEOTIDE SEQUENCE</scope>
    <source>
        <strain evidence="4">CBS 101060</strain>
    </source>
</reference>
<dbReference type="OrthoDB" id="5338512at2759"/>
<comment type="caution">
    <text evidence="4">The sequence shown here is derived from an EMBL/GenBank/DDBJ whole genome shotgun (WGS) entry which is preliminary data.</text>
</comment>
<dbReference type="Proteomes" id="UP000799429">
    <property type="component" value="Unassembled WGS sequence"/>
</dbReference>
<feature type="region of interest" description="Disordered" evidence="1">
    <location>
        <begin position="414"/>
        <end position="435"/>
    </location>
</feature>
<name>A0A9P4SHM7_9PEZI</name>
<feature type="chain" id="PRO_5040415354" evidence="3">
    <location>
        <begin position="27"/>
        <end position="477"/>
    </location>
</feature>
<keyword evidence="2" id="KW-0472">Membrane</keyword>
<feature type="compositionally biased region" description="Low complexity" evidence="1">
    <location>
        <begin position="175"/>
        <end position="193"/>
    </location>
</feature>
<gene>
    <name evidence="4" type="ORF">M501DRAFT_984867</name>
</gene>
<keyword evidence="2" id="KW-0812">Transmembrane</keyword>
<feature type="signal peptide" evidence="3">
    <location>
        <begin position="1"/>
        <end position="26"/>
    </location>
</feature>